<feature type="transmembrane region" description="Helical" evidence="1">
    <location>
        <begin position="84"/>
        <end position="107"/>
    </location>
</feature>
<feature type="transmembrane region" description="Helical" evidence="1">
    <location>
        <begin position="150"/>
        <end position="171"/>
    </location>
</feature>
<evidence type="ECO:0000313" key="2">
    <source>
        <dbReference type="EMBL" id="KAF3494481.1"/>
    </source>
</evidence>
<accession>A0ABQ7AA07</accession>
<dbReference type="Proteomes" id="UP000266723">
    <property type="component" value="Unassembled WGS sequence"/>
</dbReference>
<evidence type="ECO:0000313" key="3">
    <source>
        <dbReference type="Proteomes" id="UP000266723"/>
    </source>
</evidence>
<proteinExistence type="predicted"/>
<keyword evidence="1" id="KW-0812">Transmembrane</keyword>
<sequence length="185" mass="19988">MTARGRRFDTLSAGCYLRWPSGSTEGILTHDCQRSRVRHSVGGVVLKPLQKNLRGFPGCGAFRGGPPCFSGGRSAVRGRRIPSFLLLSPIVCVPSVLLSFVSLLSAAGGAPPQLRSGILGFRSEVSGGESRRVRVSLLWFSPLVSCLEFRWFWCCLVCALGLLISAHSWVIGCPSGNGVWELVRN</sequence>
<keyword evidence="1" id="KW-0472">Membrane</keyword>
<evidence type="ECO:0000256" key="1">
    <source>
        <dbReference type="SAM" id="Phobius"/>
    </source>
</evidence>
<gene>
    <name evidence="2" type="ORF">DY000_02053990</name>
</gene>
<keyword evidence="1" id="KW-1133">Transmembrane helix</keyword>
<organism evidence="2 3">
    <name type="scientific">Brassica cretica</name>
    <name type="common">Mustard</name>
    <dbReference type="NCBI Taxonomy" id="69181"/>
    <lineage>
        <taxon>Eukaryota</taxon>
        <taxon>Viridiplantae</taxon>
        <taxon>Streptophyta</taxon>
        <taxon>Embryophyta</taxon>
        <taxon>Tracheophyta</taxon>
        <taxon>Spermatophyta</taxon>
        <taxon>Magnoliopsida</taxon>
        <taxon>eudicotyledons</taxon>
        <taxon>Gunneridae</taxon>
        <taxon>Pentapetalae</taxon>
        <taxon>rosids</taxon>
        <taxon>malvids</taxon>
        <taxon>Brassicales</taxon>
        <taxon>Brassicaceae</taxon>
        <taxon>Brassiceae</taxon>
        <taxon>Brassica</taxon>
    </lineage>
</organism>
<protein>
    <recommendedName>
        <fullName evidence="4">Transmembrane protein</fullName>
    </recommendedName>
</protein>
<dbReference type="EMBL" id="QGKV02002055">
    <property type="protein sequence ID" value="KAF3494481.1"/>
    <property type="molecule type" value="Genomic_DNA"/>
</dbReference>
<name>A0ABQ7AA07_BRACR</name>
<comment type="caution">
    <text evidence="2">The sequence shown here is derived from an EMBL/GenBank/DDBJ whole genome shotgun (WGS) entry which is preliminary data.</text>
</comment>
<keyword evidence="3" id="KW-1185">Reference proteome</keyword>
<evidence type="ECO:0008006" key="4">
    <source>
        <dbReference type="Google" id="ProtNLM"/>
    </source>
</evidence>
<reference evidence="2 3" key="1">
    <citation type="journal article" date="2020" name="BMC Genomics">
        <title>Intraspecific diversification of the crop wild relative Brassica cretica Lam. using demographic model selection.</title>
        <authorList>
            <person name="Kioukis A."/>
            <person name="Michalopoulou V.A."/>
            <person name="Briers L."/>
            <person name="Pirintsos S."/>
            <person name="Studholme D.J."/>
            <person name="Pavlidis P."/>
            <person name="Sarris P.F."/>
        </authorList>
    </citation>
    <scope>NUCLEOTIDE SEQUENCE [LARGE SCALE GENOMIC DNA]</scope>
    <source>
        <strain evidence="3">cv. PFS-1207/04</strain>
    </source>
</reference>